<dbReference type="RefSeq" id="WP_310235116.1">
    <property type="nucleotide sequence ID" value="NZ_JAVDUP010000009.1"/>
</dbReference>
<reference evidence="1 2" key="1">
    <citation type="submission" date="2023-07" db="EMBL/GenBank/DDBJ databases">
        <title>Sorghum-associated microbial communities from plants grown in Nebraska, USA.</title>
        <authorList>
            <person name="Schachtman D."/>
        </authorList>
    </citation>
    <scope>NUCLEOTIDE SEQUENCE [LARGE SCALE GENOMIC DNA]</scope>
    <source>
        <strain evidence="1 2">3199</strain>
    </source>
</reference>
<proteinExistence type="predicted"/>
<evidence type="ECO:0000313" key="1">
    <source>
        <dbReference type="EMBL" id="MDR6903695.1"/>
    </source>
</evidence>
<organism evidence="1 2">
    <name type="scientific">Rhizobium miluonense</name>
    <dbReference type="NCBI Taxonomy" id="411945"/>
    <lineage>
        <taxon>Bacteria</taxon>
        <taxon>Pseudomonadati</taxon>
        <taxon>Pseudomonadota</taxon>
        <taxon>Alphaproteobacteria</taxon>
        <taxon>Hyphomicrobiales</taxon>
        <taxon>Rhizobiaceae</taxon>
        <taxon>Rhizobium/Agrobacterium group</taxon>
        <taxon>Rhizobium</taxon>
    </lineage>
</organism>
<gene>
    <name evidence="1" type="ORF">J2W52_005328</name>
</gene>
<dbReference type="EMBL" id="JAVDUP010000009">
    <property type="protein sequence ID" value="MDR6903695.1"/>
    <property type="molecule type" value="Genomic_DNA"/>
</dbReference>
<name>A0ABU1SXJ3_9HYPH</name>
<evidence type="ECO:0000313" key="2">
    <source>
        <dbReference type="Proteomes" id="UP001250791"/>
    </source>
</evidence>
<protein>
    <submittedName>
        <fullName evidence="1">Uncharacterized protein</fullName>
    </submittedName>
</protein>
<keyword evidence="2" id="KW-1185">Reference proteome</keyword>
<sequence length="66" mass="7157">MAENVRPHTFDTAILDLKRGGRACHSLEFQRAKPREEGILTQRMVDAARAPGAAAGGEVEVTKLIV</sequence>
<dbReference type="Proteomes" id="UP001250791">
    <property type="component" value="Unassembled WGS sequence"/>
</dbReference>
<accession>A0ABU1SXJ3</accession>
<comment type="caution">
    <text evidence="1">The sequence shown here is derived from an EMBL/GenBank/DDBJ whole genome shotgun (WGS) entry which is preliminary data.</text>
</comment>